<name>A0A1M6SNU5_9BACL</name>
<gene>
    <name evidence="2" type="ORF">SAMN05443507_11440</name>
</gene>
<dbReference type="AlphaFoldDB" id="A0A1M6SNU5"/>
<feature type="transmembrane region" description="Helical" evidence="1">
    <location>
        <begin position="153"/>
        <end position="172"/>
    </location>
</feature>
<evidence type="ECO:0000313" key="3">
    <source>
        <dbReference type="Proteomes" id="UP000184016"/>
    </source>
</evidence>
<feature type="transmembrane region" description="Helical" evidence="1">
    <location>
        <begin position="92"/>
        <end position="116"/>
    </location>
</feature>
<keyword evidence="1" id="KW-0812">Transmembrane</keyword>
<feature type="transmembrane region" description="Helical" evidence="1">
    <location>
        <begin position="12"/>
        <end position="30"/>
    </location>
</feature>
<feature type="transmembrane region" description="Helical" evidence="1">
    <location>
        <begin position="36"/>
        <end position="56"/>
    </location>
</feature>
<sequence>MQESMLNLRRLEMLQICASLLVALVVLIYGSLHGWAWYWIALAVLGLAGYAGILTMQRKLQDARLLTVIATLAAIASVGRDSVQGIPDVQPATFLILMSGFSFGPTVGAAVGALTAIGSNLILGEGIWTPWQMVAWGGIGLLAGLIRKFWIRFPVWGLIPVAVLGAYGFGWFMDIQYVIGEQHLNWHTYLLACMSSFFPFDTTHAGVTAGLVLVAGKPVFRLMERYKQRMEAKTISNRSVQETSQETSQSMK</sequence>
<protein>
    <submittedName>
        <fullName evidence="2">Energy-coupling factor transport system substrate-specific component</fullName>
    </submittedName>
</protein>
<evidence type="ECO:0000313" key="2">
    <source>
        <dbReference type="EMBL" id="SHK46310.1"/>
    </source>
</evidence>
<feature type="transmembrane region" description="Helical" evidence="1">
    <location>
        <begin position="206"/>
        <end position="223"/>
    </location>
</feature>
<reference evidence="3" key="1">
    <citation type="submission" date="2016-11" db="EMBL/GenBank/DDBJ databases">
        <authorList>
            <person name="Varghese N."/>
            <person name="Submissions S."/>
        </authorList>
    </citation>
    <scope>NUCLEOTIDE SEQUENCE [LARGE SCALE GENOMIC DNA]</scope>
    <source>
        <strain evidence="3">USBA-503</strain>
    </source>
</reference>
<dbReference type="STRING" id="1830138.SAMN05443507_11440"/>
<dbReference type="Gene3D" id="1.10.1760.20">
    <property type="match status" value="1"/>
</dbReference>
<organism evidence="2 3">
    <name type="scientific">Alicyclobacillus tolerans</name>
    <dbReference type="NCBI Taxonomy" id="90970"/>
    <lineage>
        <taxon>Bacteria</taxon>
        <taxon>Bacillati</taxon>
        <taxon>Bacillota</taxon>
        <taxon>Bacilli</taxon>
        <taxon>Bacillales</taxon>
        <taxon>Alicyclobacillaceae</taxon>
        <taxon>Alicyclobacillus</taxon>
    </lineage>
</organism>
<proteinExistence type="predicted"/>
<keyword evidence="1" id="KW-0472">Membrane</keyword>
<feature type="transmembrane region" description="Helical" evidence="1">
    <location>
        <begin position="128"/>
        <end position="147"/>
    </location>
</feature>
<dbReference type="EMBL" id="FRAF01000014">
    <property type="protein sequence ID" value="SHK46310.1"/>
    <property type="molecule type" value="Genomic_DNA"/>
</dbReference>
<accession>A0A1M6SNU5</accession>
<evidence type="ECO:0000256" key="1">
    <source>
        <dbReference type="SAM" id="Phobius"/>
    </source>
</evidence>
<dbReference type="Proteomes" id="UP000184016">
    <property type="component" value="Unassembled WGS sequence"/>
</dbReference>
<dbReference type="RefSeq" id="WP_072874304.1">
    <property type="nucleotide sequence ID" value="NZ_FRAF01000014.1"/>
</dbReference>
<keyword evidence="3" id="KW-1185">Reference proteome</keyword>
<dbReference type="OrthoDB" id="5198189at2"/>
<keyword evidence="1" id="KW-1133">Transmembrane helix</keyword>